<dbReference type="Gene3D" id="3.30.70.100">
    <property type="match status" value="1"/>
</dbReference>
<dbReference type="EMBL" id="SDMK01000001">
    <property type="protein sequence ID" value="RXS98255.1"/>
    <property type="molecule type" value="Genomic_DNA"/>
</dbReference>
<keyword evidence="2" id="KW-0503">Monooxygenase</keyword>
<dbReference type="Proteomes" id="UP000290253">
    <property type="component" value="Unassembled WGS sequence"/>
</dbReference>
<dbReference type="GO" id="GO:0005829">
    <property type="term" value="C:cytosol"/>
    <property type="evidence" value="ECO:0007669"/>
    <property type="project" value="TreeGrafter"/>
</dbReference>
<dbReference type="InterPro" id="IPR050744">
    <property type="entry name" value="AI-2_Isomerase_LsrG"/>
</dbReference>
<accession>A0A4Q1SLD5</accession>
<comment type="caution">
    <text evidence="2">The sequence shown here is derived from an EMBL/GenBank/DDBJ whole genome shotgun (WGS) entry which is preliminary data.</text>
</comment>
<organism evidence="2 3">
    <name type="scientific">Silvibacterium dinghuense</name>
    <dbReference type="NCBI Taxonomy" id="1560006"/>
    <lineage>
        <taxon>Bacteria</taxon>
        <taxon>Pseudomonadati</taxon>
        <taxon>Acidobacteriota</taxon>
        <taxon>Terriglobia</taxon>
        <taxon>Terriglobales</taxon>
        <taxon>Acidobacteriaceae</taxon>
        <taxon>Silvibacterium</taxon>
    </lineage>
</organism>
<dbReference type="AlphaFoldDB" id="A0A4Q1SLD5"/>
<protein>
    <submittedName>
        <fullName evidence="2">Antibiotic biosynthesis monooxygenase</fullName>
    </submittedName>
</protein>
<feature type="domain" description="ABM" evidence="1">
    <location>
        <begin position="2"/>
        <end position="90"/>
    </location>
</feature>
<proteinExistence type="predicted"/>
<dbReference type="InterPro" id="IPR007138">
    <property type="entry name" value="ABM_dom"/>
</dbReference>
<sequence length="95" mass="10819">MISFTVRMKFKPEDRASIHEALRALTEASRQEPGCASYIPHLVEGEPDTVVIYEQYRGGEALEAHRASPHFQKYAVGVLYQRMLEREVENLDALA</sequence>
<evidence type="ECO:0000313" key="2">
    <source>
        <dbReference type="EMBL" id="RXS98255.1"/>
    </source>
</evidence>
<dbReference type="InterPro" id="IPR011008">
    <property type="entry name" value="Dimeric_a/b-barrel"/>
</dbReference>
<keyword evidence="2" id="KW-0560">Oxidoreductase</keyword>
<dbReference type="PROSITE" id="PS51725">
    <property type="entry name" value="ABM"/>
    <property type="match status" value="1"/>
</dbReference>
<dbReference type="Pfam" id="PF03992">
    <property type="entry name" value="ABM"/>
    <property type="match status" value="1"/>
</dbReference>
<name>A0A4Q1SLD5_9BACT</name>
<gene>
    <name evidence="2" type="ORF">ESZ00_09270</name>
</gene>
<evidence type="ECO:0000259" key="1">
    <source>
        <dbReference type="PROSITE" id="PS51725"/>
    </source>
</evidence>
<dbReference type="SUPFAM" id="SSF54909">
    <property type="entry name" value="Dimeric alpha+beta barrel"/>
    <property type="match status" value="1"/>
</dbReference>
<reference evidence="2 3" key="1">
    <citation type="journal article" date="2016" name="Int. J. Syst. Evol. Microbiol.">
        <title>Acidipila dinghuensis sp. nov., an acidobacterium isolated from forest soil.</title>
        <authorList>
            <person name="Jiang Y.W."/>
            <person name="Wang J."/>
            <person name="Chen M.H."/>
            <person name="Lv Y.Y."/>
            <person name="Qiu L.H."/>
        </authorList>
    </citation>
    <scope>NUCLEOTIDE SEQUENCE [LARGE SCALE GENOMIC DNA]</scope>
    <source>
        <strain evidence="2 3">DHOF10</strain>
    </source>
</reference>
<keyword evidence="3" id="KW-1185">Reference proteome</keyword>
<dbReference type="PANTHER" id="PTHR33336:SF3">
    <property type="entry name" value="ABM DOMAIN-CONTAINING PROTEIN"/>
    <property type="match status" value="1"/>
</dbReference>
<dbReference type="GO" id="GO:0004497">
    <property type="term" value="F:monooxygenase activity"/>
    <property type="evidence" value="ECO:0007669"/>
    <property type="project" value="UniProtKB-KW"/>
</dbReference>
<evidence type="ECO:0000313" key="3">
    <source>
        <dbReference type="Proteomes" id="UP000290253"/>
    </source>
</evidence>
<dbReference type="PANTHER" id="PTHR33336">
    <property type="entry name" value="QUINOL MONOOXYGENASE YGIN-RELATED"/>
    <property type="match status" value="1"/>
</dbReference>
<dbReference type="OrthoDB" id="9806189at2"/>